<feature type="compositionally biased region" description="Basic and acidic residues" evidence="1">
    <location>
        <begin position="85"/>
        <end position="98"/>
    </location>
</feature>
<proteinExistence type="predicted"/>
<sequence>MFFMTGMFVAESDDDLSIERLHFRARYSFTDERLTAQEKGVTVTSFILIIRSFANDFLLPLILVMGQIRSFCGLGSTDPSPAEDPDPRIRSDSEKMDL</sequence>
<keyword evidence="3" id="KW-1185">Reference proteome</keyword>
<dbReference type="EMBL" id="BGPR01053826">
    <property type="protein sequence ID" value="GBO30629.1"/>
    <property type="molecule type" value="Genomic_DNA"/>
</dbReference>
<protein>
    <submittedName>
        <fullName evidence="2">Uncharacterized protein</fullName>
    </submittedName>
</protein>
<comment type="caution">
    <text evidence="2">The sequence shown here is derived from an EMBL/GenBank/DDBJ whole genome shotgun (WGS) entry which is preliminary data.</text>
</comment>
<accession>A0A4Y2VZS2</accession>
<evidence type="ECO:0000313" key="2">
    <source>
        <dbReference type="EMBL" id="GBO30629.1"/>
    </source>
</evidence>
<organism evidence="2 3">
    <name type="scientific">Araneus ventricosus</name>
    <name type="common">Orbweaver spider</name>
    <name type="synonym">Epeira ventricosa</name>
    <dbReference type="NCBI Taxonomy" id="182803"/>
    <lineage>
        <taxon>Eukaryota</taxon>
        <taxon>Metazoa</taxon>
        <taxon>Ecdysozoa</taxon>
        <taxon>Arthropoda</taxon>
        <taxon>Chelicerata</taxon>
        <taxon>Arachnida</taxon>
        <taxon>Araneae</taxon>
        <taxon>Araneomorphae</taxon>
        <taxon>Entelegynae</taxon>
        <taxon>Araneoidea</taxon>
        <taxon>Araneidae</taxon>
        <taxon>Araneus</taxon>
    </lineage>
</organism>
<feature type="region of interest" description="Disordered" evidence="1">
    <location>
        <begin position="74"/>
        <end position="98"/>
    </location>
</feature>
<evidence type="ECO:0000313" key="3">
    <source>
        <dbReference type="Proteomes" id="UP000499080"/>
    </source>
</evidence>
<evidence type="ECO:0000256" key="1">
    <source>
        <dbReference type="SAM" id="MobiDB-lite"/>
    </source>
</evidence>
<dbReference type="Proteomes" id="UP000499080">
    <property type="component" value="Unassembled WGS sequence"/>
</dbReference>
<dbReference type="AlphaFoldDB" id="A0A4Y2VZS2"/>
<name>A0A4Y2VZS2_ARAVE</name>
<reference evidence="2 3" key="1">
    <citation type="journal article" date="2019" name="Sci. Rep.">
        <title>Orb-weaving spider Araneus ventricosus genome elucidates the spidroin gene catalogue.</title>
        <authorList>
            <person name="Kono N."/>
            <person name="Nakamura H."/>
            <person name="Ohtoshi R."/>
            <person name="Moran D.A.P."/>
            <person name="Shinohara A."/>
            <person name="Yoshida Y."/>
            <person name="Fujiwara M."/>
            <person name="Mori M."/>
            <person name="Tomita M."/>
            <person name="Arakawa K."/>
        </authorList>
    </citation>
    <scope>NUCLEOTIDE SEQUENCE [LARGE SCALE GENOMIC DNA]</scope>
</reference>
<gene>
    <name evidence="2" type="ORF">AVEN_188754_1</name>
</gene>